<dbReference type="InterPro" id="IPR007156">
    <property type="entry name" value="MamQ_LemA"/>
</dbReference>
<dbReference type="SUPFAM" id="SSF140478">
    <property type="entry name" value="LemA-like"/>
    <property type="match status" value="1"/>
</dbReference>
<dbReference type="InterPro" id="IPR023353">
    <property type="entry name" value="LemA-like_dom_sf"/>
</dbReference>
<keyword evidence="3" id="KW-0812">Transmembrane</keyword>
<organism evidence="6 7">
    <name type="scientific">Candidatus Magasanikbacteria bacterium RIFCSPHIGHO2_01_FULL_50_8</name>
    <dbReference type="NCBI Taxonomy" id="1798674"/>
    <lineage>
        <taxon>Bacteria</taxon>
        <taxon>Candidatus Magasanikiibacteriota</taxon>
    </lineage>
</organism>
<dbReference type="GO" id="GO:0016020">
    <property type="term" value="C:membrane"/>
    <property type="evidence" value="ECO:0007669"/>
    <property type="project" value="UniProtKB-SubCell"/>
</dbReference>
<accession>A0A1F6LRM9</accession>
<dbReference type="Pfam" id="PF04011">
    <property type="entry name" value="LemA"/>
    <property type="match status" value="1"/>
</dbReference>
<evidence type="ECO:0000256" key="4">
    <source>
        <dbReference type="ARBA" id="ARBA00022989"/>
    </source>
</evidence>
<gene>
    <name evidence="6" type="ORF">A2848_01785</name>
</gene>
<evidence type="ECO:0000256" key="5">
    <source>
        <dbReference type="ARBA" id="ARBA00023136"/>
    </source>
</evidence>
<dbReference type="EMBL" id="MFPV01000023">
    <property type="protein sequence ID" value="OGH62047.1"/>
    <property type="molecule type" value="Genomic_DNA"/>
</dbReference>
<proteinExistence type="inferred from homology"/>
<evidence type="ECO:0000313" key="7">
    <source>
        <dbReference type="Proteomes" id="UP000176329"/>
    </source>
</evidence>
<name>A0A1F6LRM9_9BACT</name>
<protein>
    <submittedName>
        <fullName evidence="6">Uncharacterized protein</fullName>
    </submittedName>
</protein>
<dbReference type="Proteomes" id="UP000176329">
    <property type="component" value="Unassembled WGS sequence"/>
</dbReference>
<sequence length="122" mass="14203">MSFSNVWRDYNTQRHRRYRDIPKLIALSRGYLKEEQPAIYSLIEATERAEKLKELGLALLGEQFEAEKILSKHIRTTLVLCHHHHALLAKNAYMDLEHELRDADAHLHALHSLLIGSKSLRV</sequence>
<evidence type="ECO:0000313" key="6">
    <source>
        <dbReference type="EMBL" id="OGH62047.1"/>
    </source>
</evidence>
<comment type="subcellular location">
    <subcellularLocation>
        <location evidence="1">Membrane</location>
        <topology evidence="1">Single-pass membrane protein</topology>
    </subcellularLocation>
</comment>
<keyword evidence="5" id="KW-0472">Membrane</keyword>
<dbReference type="Gene3D" id="1.20.1440.20">
    <property type="entry name" value="LemA-like domain"/>
    <property type="match status" value="1"/>
</dbReference>
<evidence type="ECO:0000256" key="2">
    <source>
        <dbReference type="ARBA" id="ARBA00008854"/>
    </source>
</evidence>
<evidence type="ECO:0000256" key="3">
    <source>
        <dbReference type="ARBA" id="ARBA00022692"/>
    </source>
</evidence>
<keyword evidence="4" id="KW-1133">Transmembrane helix</keyword>
<reference evidence="6 7" key="1">
    <citation type="journal article" date="2016" name="Nat. Commun.">
        <title>Thousands of microbial genomes shed light on interconnected biogeochemical processes in an aquifer system.</title>
        <authorList>
            <person name="Anantharaman K."/>
            <person name="Brown C.T."/>
            <person name="Hug L.A."/>
            <person name="Sharon I."/>
            <person name="Castelle C.J."/>
            <person name="Probst A.J."/>
            <person name="Thomas B.C."/>
            <person name="Singh A."/>
            <person name="Wilkins M.J."/>
            <person name="Karaoz U."/>
            <person name="Brodie E.L."/>
            <person name="Williams K.H."/>
            <person name="Hubbard S.S."/>
            <person name="Banfield J.F."/>
        </authorList>
    </citation>
    <scope>NUCLEOTIDE SEQUENCE [LARGE SCALE GENOMIC DNA]</scope>
</reference>
<dbReference type="AlphaFoldDB" id="A0A1F6LRM9"/>
<comment type="caution">
    <text evidence="6">The sequence shown here is derived from an EMBL/GenBank/DDBJ whole genome shotgun (WGS) entry which is preliminary data.</text>
</comment>
<comment type="similarity">
    <text evidence="2">Belongs to the LemA family.</text>
</comment>
<evidence type="ECO:0000256" key="1">
    <source>
        <dbReference type="ARBA" id="ARBA00004167"/>
    </source>
</evidence>